<dbReference type="Proteomes" id="UP000185598">
    <property type="component" value="Unassembled WGS sequence"/>
</dbReference>
<evidence type="ECO:0000313" key="5">
    <source>
        <dbReference type="EMBL" id="OLP51700.1"/>
    </source>
</evidence>
<organism evidence="5 6">
    <name type="scientific">Allorhizobium taibaishanense</name>
    <dbReference type="NCBI Taxonomy" id="887144"/>
    <lineage>
        <taxon>Bacteria</taxon>
        <taxon>Pseudomonadati</taxon>
        <taxon>Pseudomonadota</taxon>
        <taxon>Alphaproteobacteria</taxon>
        <taxon>Hyphomicrobiales</taxon>
        <taxon>Rhizobiaceae</taxon>
        <taxon>Rhizobium/Agrobacterium group</taxon>
        <taxon>Allorhizobium</taxon>
    </lineage>
</organism>
<dbReference type="AlphaFoldDB" id="A0A1Q9A9Z2"/>
<reference evidence="5 6" key="1">
    <citation type="submission" date="2016-09" db="EMBL/GenBank/DDBJ databases">
        <title>Rhizobium oryziradicis sp. nov., isolated from the root of rice.</title>
        <authorList>
            <person name="Zhao J."/>
            <person name="Zhang X."/>
        </authorList>
    </citation>
    <scope>NUCLEOTIDE SEQUENCE [LARGE SCALE GENOMIC DNA]</scope>
    <source>
        <strain evidence="5 6">14971</strain>
    </source>
</reference>
<dbReference type="GO" id="GO:0047617">
    <property type="term" value="F:fatty acyl-CoA hydrolase activity"/>
    <property type="evidence" value="ECO:0007669"/>
    <property type="project" value="InterPro"/>
</dbReference>
<dbReference type="RefSeq" id="WP_075613394.1">
    <property type="nucleotide sequence ID" value="NZ_JACIED010000006.1"/>
</dbReference>
<dbReference type="EMBL" id="JACIED010000006">
    <property type="protein sequence ID" value="MBB4010100.1"/>
    <property type="molecule type" value="Genomic_DNA"/>
</dbReference>
<evidence type="ECO:0000256" key="1">
    <source>
        <dbReference type="ARBA" id="ARBA00008324"/>
    </source>
</evidence>
<dbReference type="PANTHER" id="PTHR21660:SF1">
    <property type="entry name" value="ACYL-COENZYME A THIOESTERASE 13"/>
    <property type="match status" value="1"/>
</dbReference>
<comment type="similarity">
    <text evidence="1">Belongs to the thioesterase PaaI family.</text>
</comment>
<dbReference type="OrthoDB" id="9813282at2"/>
<feature type="domain" description="Thioesterase" evidence="3">
    <location>
        <begin position="69"/>
        <end position="147"/>
    </location>
</feature>
<proteinExistence type="inferred from homology"/>
<dbReference type="Pfam" id="PF03061">
    <property type="entry name" value="4HBT"/>
    <property type="match status" value="1"/>
</dbReference>
<dbReference type="Gene3D" id="3.10.129.10">
    <property type="entry name" value="Hotdog Thioesterase"/>
    <property type="match status" value="1"/>
</dbReference>
<dbReference type="PANTHER" id="PTHR21660">
    <property type="entry name" value="THIOESTERASE SUPERFAMILY MEMBER-RELATED"/>
    <property type="match status" value="1"/>
</dbReference>
<evidence type="ECO:0000313" key="6">
    <source>
        <dbReference type="Proteomes" id="UP000185598"/>
    </source>
</evidence>
<evidence type="ECO:0000259" key="3">
    <source>
        <dbReference type="Pfam" id="PF03061"/>
    </source>
</evidence>
<dbReference type="Proteomes" id="UP000544107">
    <property type="component" value="Unassembled WGS sequence"/>
</dbReference>
<dbReference type="CDD" id="cd03443">
    <property type="entry name" value="PaaI_thioesterase"/>
    <property type="match status" value="1"/>
</dbReference>
<dbReference type="InterPro" id="IPR029069">
    <property type="entry name" value="HotDog_dom_sf"/>
</dbReference>
<dbReference type="STRING" id="887144.BJF91_16895"/>
<dbReference type="InterPro" id="IPR003736">
    <property type="entry name" value="PAAI_dom"/>
</dbReference>
<dbReference type="SUPFAM" id="SSF54637">
    <property type="entry name" value="Thioesterase/thiol ester dehydrase-isomerase"/>
    <property type="match status" value="1"/>
</dbReference>
<reference evidence="4 7" key="2">
    <citation type="submission" date="2020-08" db="EMBL/GenBank/DDBJ databases">
        <title>Genomic Encyclopedia of Type Strains, Phase IV (KMG-IV): sequencing the most valuable type-strain genomes for metagenomic binning, comparative biology and taxonomic classification.</title>
        <authorList>
            <person name="Goeker M."/>
        </authorList>
    </citation>
    <scope>NUCLEOTIDE SEQUENCE [LARGE SCALE GENOMIC DNA]</scope>
    <source>
        <strain evidence="4 7">DSM 100021</strain>
    </source>
</reference>
<keyword evidence="2" id="KW-0378">Hydrolase</keyword>
<name>A0A1Q9A9Z2_9HYPH</name>
<dbReference type="NCBIfam" id="TIGR00369">
    <property type="entry name" value="unchar_dom_1"/>
    <property type="match status" value="1"/>
</dbReference>
<dbReference type="InterPro" id="IPR039298">
    <property type="entry name" value="ACOT13"/>
</dbReference>
<dbReference type="InterPro" id="IPR006683">
    <property type="entry name" value="Thioestr_dom"/>
</dbReference>
<comment type="caution">
    <text evidence="5">The sequence shown here is derived from an EMBL/GenBank/DDBJ whole genome shotgun (WGS) entry which is preliminary data.</text>
</comment>
<keyword evidence="6" id="KW-1185">Reference proteome</keyword>
<sequence length="159" mass="16646">MSNNTEPLFGIATLEQVSDMSGKQHLQAIIDGALPAPPIARTMSFRMVEVGDGEVLFEATPGPELLNPMGGVHGGWALTLIDTVTGCAAHSTLPAGVGYASIETKANFSRPIKADTGLVRAEGRVVSKGRTIISAEGKIIDREGRVLAHGTSTVMVLPR</sequence>
<dbReference type="EMBL" id="MKIN01000019">
    <property type="protein sequence ID" value="OLP51700.1"/>
    <property type="molecule type" value="Genomic_DNA"/>
</dbReference>
<evidence type="ECO:0000313" key="7">
    <source>
        <dbReference type="Proteomes" id="UP000544107"/>
    </source>
</evidence>
<protein>
    <submittedName>
        <fullName evidence="5">Phenylacetic acid degradation protein</fullName>
    </submittedName>
    <submittedName>
        <fullName evidence="4">Uncharacterized protein (TIGR00369 family)</fullName>
    </submittedName>
</protein>
<evidence type="ECO:0000256" key="2">
    <source>
        <dbReference type="ARBA" id="ARBA00022801"/>
    </source>
</evidence>
<gene>
    <name evidence="5" type="ORF">BJF91_16895</name>
    <name evidence="4" type="ORF">GGQ71_004397</name>
</gene>
<accession>A0A1Q9A9Z2</accession>
<evidence type="ECO:0000313" key="4">
    <source>
        <dbReference type="EMBL" id="MBB4010100.1"/>
    </source>
</evidence>